<dbReference type="AlphaFoldDB" id="K3WX27"/>
<protein>
    <submittedName>
        <fullName evidence="4">Uncharacterized protein</fullName>
    </submittedName>
</protein>
<feature type="region of interest" description="Disordered" evidence="3">
    <location>
        <begin position="175"/>
        <end position="199"/>
    </location>
</feature>
<accession>K3WX27</accession>
<dbReference type="InterPro" id="IPR039034">
    <property type="entry name" value="INPP4"/>
</dbReference>
<evidence type="ECO:0000256" key="3">
    <source>
        <dbReference type="SAM" id="MobiDB-lite"/>
    </source>
</evidence>
<reference evidence="5" key="2">
    <citation type="submission" date="2010-04" db="EMBL/GenBank/DDBJ databases">
        <authorList>
            <person name="Buell R."/>
            <person name="Hamilton J."/>
            <person name="Hostetler J."/>
        </authorList>
    </citation>
    <scope>NUCLEOTIDE SEQUENCE [LARGE SCALE GENOMIC DNA]</scope>
    <source>
        <strain evidence="5">DAOM:BR144</strain>
    </source>
</reference>
<dbReference type="HOGENOM" id="CLU_033393_0_0_1"/>
<dbReference type="OMA" id="CNAMRER"/>
<feature type="compositionally biased region" description="Low complexity" evidence="3">
    <location>
        <begin position="187"/>
        <end position="199"/>
    </location>
</feature>
<dbReference type="Proteomes" id="UP000019132">
    <property type="component" value="Unassembled WGS sequence"/>
</dbReference>
<name>K3WX27_GLOUD</name>
<keyword evidence="5" id="KW-1185">Reference proteome</keyword>
<keyword evidence="2" id="KW-0443">Lipid metabolism</keyword>
<dbReference type="PANTHER" id="PTHR12187">
    <property type="entry name" value="AGAP000124-PA"/>
    <property type="match status" value="1"/>
</dbReference>
<evidence type="ECO:0000256" key="2">
    <source>
        <dbReference type="ARBA" id="ARBA00023098"/>
    </source>
</evidence>
<dbReference type="EnsemblProtists" id="PYU1_T009525">
    <property type="protein sequence ID" value="PYU1_T009525"/>
    <property type="gene ID" value="PYU1_G009507"/>
</dbReference>
<reference evidence="4" key="3">
    <citation type="submission" date="2015-02" db="UniProtKB">
        <authorList>
            <consortium name="EnsemblProtists"/>
        </authorList>
    </citation>
    <scope>IDENTIFICATION</scope>
    <source>
        <strain evidence="4">DAOM BR144</strain>
    </source>
</reference>
<evidence type="ECO:0000256" key="1">
    <source>
        <dbReference type="ARBA" id="ARBA00022801"/>
    </source>
</evidence>
<keyword evidence="1" id="KW-0378">Hydrolase</keyword>
<dbReference type="GO" id="GO:0016316">
    <property type="term" value="F:phosphatidylinositol-3,4-bisphosphate 4-phosphatase activity"/>
    <property type="evidence" value="ECO:0007669"/>
    <property type="project" value="InterPro"/>
</dbReference>
<dbReference type="STRING" id="431595.K3WX27"/>
<dbReference type="eggNOG" id="KOG4428">
    <property type="taxonomic scope" value="Eukaryota"/>
</dbReference>
<sequence>MPLTGGVPSSLGMSYGEMVRGKFDSKDANHVFITEELSASYCSISVALAFMRHVQARNRSRIDEARLVKAAFEQKYGPVPSSPSHHKSQQSYASEYDKFQDMTSQLDRYTRLRDMYRTCEDYCWHLQVMLEEGKEPGLTGSLKRSTQKKDLLTEFMPTNLNCHLTRAKRVILSSGHPSGAITPGMDSSSGKSSSSSVSSPVVDEHVHTVVTHGCTAAHVLGFKEGGLRRLLAAASQSPKDELLEKIEQRQDVVRCQILSVASAAFLTVLGLAVNNKSPVHMDRLKLICSTGFLLNIESLLSTMGNEKGMLEDMVEGVKWLNSSVSLRVVEAEVASKSLREQYASPLKYAKCIEVLATKGSEVVVTFSLPSEIFAGLPVILKQGEAVNIHAVMFTQGINEMQSVANTVLDTSLQDEINFESGTTLERYFRVYQAFVKYNARHNEGSVYNDARLEDLVHLQTQINILVEKLNVTIKSHVQKKNVNILLETSDICRRLGAGRTTCCKSGKDRTAMSVTLENSQILVDKFHVKQGVHLCTAMRERGVRRVNVLANTGKDKYAFNSFQLKYIPECYKPPTASADSHVAS</sequence>
<evidence type="ECO:0000313" key="4">
    <source>
        <dbReference type="EnsemblProtists" id="PYU1_T009525"/>
    </source>
</evidence>
<reference evidence="5" key="1">
    <citation type="journal article" date="2010" name="Genome Biol.">
        <title>Genome sequence of the necrotrophic plant pathogen Pythium ultimum reveals original pathogenicity mechanisms and effector repertoire.</title>
        <authorList>
            <person name="Levesque C.A."/>
            <person name="Brouwer H."/>
            <person name="Cano L."/>
            <person name="Hamilton J.P."/>
            <person name="Holt C."/>
            <person name="Huitema E."/>
            <person name="Raffaele S."/>
            <person name="Robideau G.P."/>
            <person name="Thines M."/>
            <person name="Win J."/>
            <person name="Zerillo M.M."/>
            <person name="Beakes G.W."/>
            <person name="Boore J.L."/>
            <person name="Busam D."/>
            <person name="Dumas B."/>
            <person name="Ferriera S."/>
            <person name="Fuerstenberg S.I."/>
            <person name="Gachon C.M."/>
            <person name="Gaulin E."/>
            <person name="Govers F."/>
            <person name="Grenville-Briggs L."/>
            <person name="Horner N."/>
            <person name="Hostetler J."/>
            <person name="Jiang R.H."/>
            <person name="Johnson J."/>
            <person name="Krajaejun T."/>
            <person name="Lin H."/>
            <person name="Meijer H.J."/>
            <person name="Moore B."/>
            <person name="Morris P."/>
            <person name="Phuntmart V."/>
            <person name="Puiu D."/>
            <person name="Shetty J."/>
            <person name="Stajich J.E."/>
            <person name="Tripathy S."/>
            <person name="Wawra S."/>
            <person name="van West P."/>
            <person name="Whitty B.R."/>
            <person name="Coutinho P.M."/>
            <person name="Henrissat B."/>
            <person name="Martin F."/>
            <person name="Thomas P.D."/>
            <person name="Tyler B.M."/>
            <person name="De Vries R.P."/>
            <person name="Kamoun S."/>
            <person name="Yandell M."/>
            <person name="Tisserat N."/>
            <person name="Buell C.R."/>
        </authorList>
    </citation>
    <scope>NUCLEOTIDE SEQUENCE</scope>
    <source>
        <strain evidence="5">DAOM:BR144</strain>
    </source>
</reference>
<dbReference type="InParanoid" id="K3WX27"/>
<proteinExistence type="predicted"/>
<dbReference type="GO" id="GO:0005737">
    <property type="term" value="C:cytoplasm"/>
    <property type="evidence" value="ECO:0007669"/>
    <property type="project" value="TreeGrafter"/>
</dbReference>
<dbReference type="EMBL" id="GL376622">
    <property type="status" value="NOT_ANNOTATED_CDS"/>
    <property type="molecule type" value="Genomic_DNA"/>
</dbReference>
<evidence type="ECO:0000313" key="5">
    <source>
        <dbReference type="Proteomes" id="UP000019132"/>
    </source>
</evidence>
<dbReference type="PANTHER" id="PTHR12187:SF11">
    <property type="entry name" value="PHOSPHATIDYLINOSITOL-3,4-BISPHOSPHATE 4-PHOSPHATASE"/>
    <property type="match status" value="1"/>
</dbReference>
<dbReference type="VEuPathDB" id="FungiDB:PYU1_G009507"/>
<organism evidence="4 5">
    <name type="scientific">Globisporangium ultimum (strain ATCC 200006 / CBS 805.95 / DAOM BR144)</name>
    <name type="common">Pythium ultimum</name>
    <dbReference type="NCBI Taxonomy" id="431595"/>
    <lineage>
        <taxon>Eukaryota</taxon>
        <taxon>Sar</taxon>
        <taxon>Stramenopiles</taxon>
        <taxon>Oomycota</taxon>
        <taxon>Peronosporomycetes</taxon>
        <taxon>Pythiales</taxon>
        <taxon>Pythiaceae</taxon>
        <taxon>Globisporangium</taxon>
    </lineage>
</organism>